<dbReference type="RefSeq" id="YP_004732953.1">
    <property type="nucleotide sequence ID" value="NC_015780.1"/>
</dbReference>
<dbReference type="EMBL" id="GQ918152">
    <property type="protein sequence ID" value="ADO00514.1"/>
    <property type="molecule type" value="Genomic_DNA"/>
</dbReference>
<reference evidence="3 4" key="1">
    <citation type="journal article" date="2011" name="J. Virol.">
        <title>Genomic and proteomic analysis of invertebrate iridovirus type 9.</title>
        <authorList>
            <person name="Wong C.K."/>
            <person name="Young V.L."/>
            <person name="Kleffmann T."/>
            <person name="Ward V.K."/>
        </authorList>
    </citation>
    <scope>NUCLEOTIDE SEQUENCE [LARGE SCALE GENOMIC DNA]</scope>
</reference>
<organismHost>
    <name type="scientific">Wiseana cervinata</name>
    <dbReference type="NCBI Taxonomy" id="107013"/>
</organismHost>
<dbReference type="InterPro" id="IPR018306">
    <property type="entry name" value="Phage_T5_Orf172_DNA-bd"/>
</dbReference>
<sequence length="415" mass="49054">MENYYSDERVLLALEKSNELMDILTFVKEVDSKIKDNLGFDVLWDNLIGKQRCIYIYASLLEWLGYTGSEKLQKQAFISLLDRNEINYKTIGYQDSLIEQFPELQEEINKMRPVDKPRKRWIIMDKNSFKKAIMRLNTSRREDIQDYYLLLEELVQLYGAYTYKFKENQLNNQIQAKNEELEEVREYAIVLEELMVKDEPKTKNQVIYIATTKLYAKNNLFKVGGTDGIDKLKSRLCTYNTGRVHEDLFYYSDTFMVSDYHQIESRLKDLLGCFRNKKEKEMYRLHYTDLRYIVEYLCTHYSEEVDEVNAKLAQFIANLNKRKLRPVVPPALHSYLTSVTCLNKDGTVDCTTIKSSSFEGMVKEYILKLSDTTTEITKKKVFDDLQVKKDRKDKFPILRAILAQLRPEIKLILKQ</sequence>
<proteinExistence type="predicted"/>
<accession>G0T5J6</accession>
<evidence type="ECO:0000313" key="4">
    <source>
        <dbReference type="Proteomes" id="UP000112896"/>
    </source>
</evidence>
<dbReference type="Pfam" id="PF10544">
    <property type="entry name" value="T5orf172"/>
    <property type="match status" value="1"/>
</dbReference>
<evidence type="ECO:0008006" key="5">
    <source>
        <dbReference type="Google" id="ProtNLM"/>
    </source>
</evidence>
<protein>
    <recommendedName>
        <fullName evidence="5">MSV199 domain-containing protein</fullName>
    </recommendedName>
</protein>
<evidence type="ECO:0000313" key="3">
    <source>
        <dbReference type="EMBL" id="ADO00514.1"/>
    </source>
</evidence>
<feature type="domain" description="Bacteriophage T5 Orf172 DNA-binding" evidence="1">
    <location>
        <begin position="206"/>
        <end position="295"/>
    </location>
</feature>
<dbReference type="GeneID" id="10963892"/>
<feature type="domain" description="MSV199" evidence="2">
    <location>
        <begin position="21"/>
        <end position="155"/>
    </location>
</feature>
<dbReference type="Pfam" id="PF10553">
    <property type="entry name" value="MSV199"/>
    <property type="match status" value="1"/>
</dbReference>
<dbReference type="InterPro" id="IPR018879">
    <property type="entry name" value="MSV199_dom"/>
</dbReference>
<dbReference type="Proteomes" id="UP000112896">
    <property type="component" value="Segment"/>
</dbReference>
<dbReference type="KEGG" id="vg:10963892"/>
<evidence type="ECO:0000259" key="1">
    <source>
        <dbReference type="Pfam" id="PF10544"/>
    </source>
</evidence>
<organism evidence="3 4">
    <name type="scientific">Wiseana iridescent virus</name>
    <name type="common">WIV</name>
    <name type="synonym">Insect iridescent virus type 9</name>
    <dbReference type="NCBI Taxonomy" id="68347"/>
    <lineage>
        <taxon>Viruses</taxon>
        <taxon>Varidnaviria</taxon>
        <taxon>Bamfordvirae</taxon>
        <taxon>Nucleocytoviricota</taxon>
        <taxon>Megaviricetes</taxon>
        <taxon>Pimascovirales</taxon>
        <taxon>Pimascovirales incertae sedis</taxon>
        <taxon>Iridoviridae</taxon>
        <taxon>Betairidovirinae</taxon>
        <taxon>Chloriridovirus</taxon>
        <taxon>Chloriridovirus wiseana1</taxon>
        <taxon>Invertebrate iridescent virus 9</taxon>
    </lineage>
</organism>
<name>G0T5J6_IRV9</name>
<evidence type="ECO:0000259" key="2">
    <source>
        <dbReference type="Pfam" id="PF10553"/>
    </source>
</evidence>
<keyword evidence="4" id="KW-1185">Reference proteome</keyword>